<protein>
    <submittedName>
        <fullName evidence="2">Uncharacterized protein</fullName>
    </submittedName>
</protein>
<feature type="compositionally biased region" description="Basic and acidic residues" evidence="1">
    <location>
        <begin position="679"/>
        <end position="696"/>
    </location>
</feature>
<dbReference type="Proteomes" id="UP000765509">
    <property type="component" value="Unassembled WGS sequence"/>
</dbReference>
<feature type="compositionally biased region" description="Polar residues" evidence="1">
    <location>
        <begin position="414"/>
        <end position="424"/>
    </location>
</feature>
<feature type="compositionally biased region" description="Basic and acidic residues" evidence="1">
    <location>
        <begin position="309"/>
        <end position="319"/>
    </location>
</feature>
<accession>A0A9Q3CQD9</accession>
<feature type="region of interest" description="Disordered" evidence="1">
    <location>
        <begin position="1132"/>
        <end position="1190"/>
    </location>
</feature>
<gene>
    <name evidence="2" type="ORF">O181_027863</name>
</gene>
<evidence type="ECO:0000313" key="3">
    <source>
        <dbReference type="Proteomes" id="UP000765509"/>
    </source>
</evidence>
<feature type="compositionally biased region" description="Basic and acidic residues" evidence="1">
    <location>
        <begin position="801"/>
        <end position="825"/>
    </location>
</feature>
<feature type="compositionally biased region" description="Basic and acidic residues" evidence="1">
    <location>
        <begin position="709"/>
        <end position="730"/>
    </location>
</feature>
<feature type="compositionally biased region" description="Polar residues" evidence="1">
    <location>
        <begin position="353"/>
        <end position="363"/>
    </location>
</feature>
<feature type="compositionally biased region" description="Acidic residues" evidence="1">
    <location>
        <begin position="768"/>
        <end position="777"/>
    </location>
</feature>
<feature type="compositionally biased region" description="Basic and acidic residues" evidence="1">
    <location>
        <begin position="754"/>
        <end position="767"/>
    </location>
</feature>
<reference evidence="2" key="1">
    <citation type="submission" date="2021-03" db="EMBL/GenBank/DDBJ databases">
        <title>Draft genome sequence of rust myrtle Austropuccinia psidii MF-1, a brazilian biotype.</title>
        <authorList>
            <person name="Quecine M.C."/>
            <person name="Pachon D.M.R."/>
            <person name="Bonatelli M.L."/>
            <person name="Correr F.H."/>
            <person name="Franceschini L.M."/>
            <person name="Leite T.F."/>
            <person name="Margarido G.R.A."/>
            <person name="Almeida C.A."/>
            <person name="Ferrarezi J.A."/>
            <person name="Labate C.A."/>
        </authorList>
    </citation>
    <scope>NUCLEOTIDE SEQUENCE</scope>
    <source>
        <strain evidence="2">MF-1</strain>
    </source>
</reference>
<feature type="compositionally biased region" description="Basic and acidic residues" evidence="1">
    <location>
        <begin position="445"/>
        <end position="460"/>
    </location>
</feature>
<keyword evidence="3" id="KW-1185">Reference proteome</keyword>
<organism evidence="2 3">
    <name type="scientific">Austropuccinia psidii MF-1</name>
    <dbReference type="NCBI Taxonomy" id="1389203"/>
    <lineage>
        <taxon>Eukaryota</taxon>
        <taxon>Fungi</taxon>
        <taxon>Dikarya</taxon>
        <taxon>Basidiomycota</taxon>
        <taxon>Pucciniomycotina</taxon>
        <taxon>Pucciniomycetes</taxon>
        <taxon>Pucciniales</taxon>
        <taxon>Sphaerophragmiaceae</taxon>
        <taxon>Austropuccinia</taxon>
    </lineage>
</organism>
<feature type="compositionally biased region" description="Basic and acidic residues" evidence="1">
    <location>
        <begin position="864"/>
        <end position="877"/>
    </location>
</feature>
<feature type="compositionally biased region" description="Polar residues" evidence="1">
    <location>
        <begin position="731"/>
        <end position="750"/>
    </location>
</feature>
<comment type="caution">
    <text evidence="2">The sequence shown here is derived from an EMBL/GenBank/DDBJ whole genome shotgun (WGS) entry which is preliminary data.</text>
</comment>
<feature type="compositionally biased region" description="Polar residues" evidence="1">
    <location>
        <begin position="826"/>
        <end position="843"/>
    </location>
</feature>
<dbReference type="EMBL" id="AVOT02009462">
    <property type="protein sequence ID" value="MBW0488148.1"/>
    <property type="molecule type" value="Genomic_DNA"/>
</dbReference>
<name>A0A9Q3CQD9_9BASI</name>
<feature type="region of interest" description="Disordered" evidence="1">
    <location>
        <begin position="964"/>
        <end position="984"/>
    </location>
</feature>
<feature type="compositionally biased region" description="Polar residues" evidence="1">
    <location>
        <begin position="131"/>
        <end position="140"/>
    </location>
</feature>
<feature type="region of interest" description="Disordered" evidence="1">
    <location>
        <begin position="289"/>
        <end position="492"/>
    </location>
</feature>
<proteinExistence type="predicted"/>
<feature type="compositionally biased region" description="Basic and acidic residues" evidence="1">
    <location>
        <begin position="47"/>
        <end position="63"/>
    </location>
</feature>
<feature type="compositionally biased region" description="Polar residues" evidence="1">
    <location>
        <begin position="915"/>
        <end position="937"/>
    </location>
</feature>
<feature type="compositionally biased region" description="Polar residues" evidence="1">
    <location>
        <begin position="481"/>
        <end position="492"/>
    </location>
</feature>
<feature type="region of interest" description="Disordered" evidence="1">
    <location>
        <begin position="1"/>
        <end position="175"/>
    </location>
</feature>
<evidence type="ECO:0000256" key="1">
    <source>
        <dbReference type="SAM" id="MobiDB-lite"/>
    </source>
</evidence>
<sequence>MSTSRHGKNIMDEEAVSSNVQKPQEIKISKSDINTSKMASQTLVSDSHSREKTQSTSMQKEEIPINSATEQSYKLKPPLPINSKRMREAPKEKGKGISQNQNRAHPAPADYFRKASLRSSNALESQGKLATPTTTSSTENPFAFKSMNRPLAVPNQQPHTFSKERPTSLLPSQSQQDGLMSSRINHSQAPRNAARLEGYHHYHRERGAPHINPYEQGVYQSQHQEGATYLHTNMATSNSQKPPFTPASVPLQLYAQQGIRYIPKLVLEPVPDYIYYLAPKMNDLSNHHPGSLPYSIPQTQHLPVSSDFDFSHTRSRVEPPRNFAYSQGGAPHTESRDSGRPLTGKGPLKAPTASAQGQTSKTVSHLEKPAANTRPYVSSENPVRTYKILQRGKEIDSVQSDSSSQVSRFPVNSLKPSSQATPSNVPKPASEIEMPQKRLQWSPKADFDTKARTEGSKEIVKQISPSEKINNNGESYKEKSQQTNNRFKQSESILSASPTKTTKQKVNAAEGIGEISSHSPDQISDLENALVGLKNKNTNIGSIKSFEVQPLTSPQNSGVASKNAINNKLRTFLKKTQVNIISEKDKINLRASLTQETQPKAIADGTTGQMSKKSSGQQSALINSFPDFTEKNINKESIKMTEAQPLSQSQNFKLELKDVVDNELKTHTKKTEDDIVFEENKINLRTSPGEEPKPKAGTDGATGEISTHSSDKNPDLEKYPRDLKDSKINKDSTNISVAQPLSPPQNSEMVSKNVVHDNLKKHTKQAEDDIGSEENESELGSSTAKETKPTVGVDGASGEISTHHSDKKTDLEKFSRDLKDPKINKDSTNIFVAQSSSQPQNSEIVLKDAVDSELRKHTKEVEDDASKITREKNKNISERSSPFESIKPHSPIQNNKPLEENPVESVHIPKEDSTQKASLSITQEGSSSTQKPSDTIFSKNSFEYLSSSGTGLRSRKNSKILESSMKESLNPKLTPQGVSSSEAPNSLEILEQDPKGNAPKGKSLVIDGRKGKNILEDTRNYDGGFKMNKITQPRVSRKNLPHVKAQLEQKLTIENEAKNKGLPQKYSRNILHTESLKSILLIPLKSTGALEFLASIKSQAEESWLNIKNLIPIGNGSEESESSEGKFLLRKKSPEFPSTQSVDEEELSQKNRGIEKKASSRETKPFQHEQDKKKAIGSQNSNINEAVETSEGMRGEMAYLKKYLAVHPTASPTALKNIKLFGEALRADSKELNLPMNYDDAQKCFQHFKKFLSGKIKNSDKLLDWLEKEIGKAEGPRRRKALERQIKQVEILKGWEELRQKPYAQRNIMSHPGIKNMDEIFRISQPWPTFVDTTPEKFRQARLLSVESGIQDILKAALGDLELARRLHIMQWMAARTNPLNWMKEDEIKRASQQGLDISKMLLVGDCLQFGRSQVFAVRSSQEEFTTTVFHLLPNLWRESKKTSWLLSAERDWITKNSERKALYLSRMANLRRKLSLLRVPDEVLYSEISEDVTWEKFLKPWWNLGDIVSWAEHGLDRLVMANIGIEAELTKDRTQRLDMEKLKRAIGKLCKKVDEDINIDIMKWFESEYQVPEVDVPISNFLTSIREELLDCKVVSLAAWKLKSFSYVNPLKSVINLDSLLVEEWVSSQKIDF</sequence>
<feature type="compositionally biased region" description="Basic and acidic residues" evidence="1">
    <location>
        <begin position="85"/>
        <end position="95"/>
    </location>
</feature>
<feature type="compositionally biased region" description="Basic and acidic residues" evidence="1">
    <location>
        <begin position="845"/>
        <end position="855"/>
    </location>
</feature>
<feature type="compositionally biased region" description="Basic and acidic residues" evidence="1">
    <location>
        <begin position="1147"/>
        <end position="1174"/>
    </location>
</feature>
<feature type="compositionally biased region" description="Low complexity" evidence="1">
    <location>
        <begin position="397"/>
        <end position="407"/>
    </location>
</feature>
<feature type="compositionally biased region" description="Polar residues" evidence="1">
    <location>
        <begin position="463"/>
        <end position="474"/>
    </location>
</feature>
<dbReference type="OrthoDB" id="2507744at2759"/>
<feature type="region of interest" description="Disordered" evidence="1">
    <location>
        <begin position="679"/>
        <end position="937"/>
    </location>
</feature>
<evidence type="ECO:0000313" key="2">
    <source>
        <dbReference type="EMBL" id="MBW0488148.1"/>
    </source>
</evidence>
<feature type="compositionally biased region" description="Polar residues" evidence="1">
    <location>
        <begin position="971"/>
        <end position="984"/>
    </location>
</feature>
<feature type="compositionally biased region" description="Polar residues" evidence="1">
    <location>
        <begin position="31"/>
        <end position="46"/>
    </location>
</feature>